<dbReference type="OrthoDB" id="433512at2759"/>
<dbReference type="InterPro" id="IPR020846">
    <property type="entry name" value="MFS_dom"/>
</dbReference>
<feature type="transmembrane region" description="Helical" evidence="6">
    <location>
        <begin position="470"/>
        <end position="491"/>
    </location>
</feature>
<dbReference type="Gene3D" id="1.20.1250.20">
    <property type="entry name" value="MFS general substrate transporter like domains"/>
    <property type="match status" value="1"/>
</dbReference>
<dbReference type="InterPro" id="IPR005828">
    <property type="entry name" value="MFS_sugar_transport-like"/>
</dbReference>
<dbReference type="GO" id="GO:0016020">
    <property type="term" value="C:membrane"/>
    <property type="evidence" value="ECO:0007669"/>
    <property type="project" value="UniProtKB-SubCell"/>
</dbReference>
<sequence length="691" mass="78422">MAATESSLRDYGIAAPHGPNVDGDHVATRDFHEMNPNEKGVFDFLLKPDDSFDASGKYWADMGIMERLRFVSSVDAAEAKKETSHFWSMFKTSAARFNGALAPIGWLMGAFTLWSYYFKNCIIPGMGLLLEGYVLFSIGNVRPLLEDTFGSCWKTYEICDKTWTQAIDYLEICGIIVGQILVGIIGDWLGRRWGLIQDAIIMFVGLVMLTAAWGLTQNGWIICYVWALFFYGIGVGGEYPMTATSGMENAVGSGKVSTKEDRLHRGRKVTSAFLMQGWGQFINVVILMVLLRITHGYSGPPYAKSDAQWTYRVSFFIPAVGTLWLVFHRAYKMKSAGKQLAIQKKKQHVTGYDTESLKLTFSYFGPRLIATAGAWFANDVFFYGNKLFQSQFIKVITSSKDVMVTWQYNLINVAVSLVGYYAASFMIDNKLYGRKWMMIIGFLLDFILFVIPAFNYEYYTSPAHIHEFQAMYFLSSFFNQFGPNSVTFLVAAEVFPTPIRATAHGFSAAMGKMGALLAAVLYNYIDTQTKFYVVPWFGLAGALLTWLFLPDTTGLDLKEQERRWTYIRAGREQDYHGIAIHPKHLSVWERFRGVGKNYDADADYKQRVEEMRGDWEDWQQRKFEEEQKGNGYDLGDDNDFSEDISSYFTRTARSTPMPTPQIPTLEKQQKATSPRIQAANSSESENEKLEI</sequence>
<feature type="compositionally biased region" description="Polar residues" evidence="5">
    <location>
        <begin position="643"/>
        <end position="656"/>
    </location>
</feature>
<reference evidence="9 11" key="2">
    <citation type="submission" date="2015-05" db="EMBL/GenBank/DDBJ databases">
        <title>Distinctive expansion of gene families associated with plant cell wall degradation and secondary metabolism in the genomes of grapevine trunk pathogens.</title>
        <authorList>
            <person name="Lawrence D.P."/>
            <person name="Travadon R."/>
            <person name="Rolshausen P.E."/>
            <person name="Baumgartner K."/>
        </authorList>
    </citation>
    <scope>NUCLEOTIDE SEQUENCE [LARGE SCALE GENOMIC DNA]</scope>
    <source>
        <strain evidence="9">DS831</strain>
    </source>
</reference>
<feature type="transmembrane region" description="Helical" evidence="6">
    <location>
        <begin position="408"/>
        <end position="427"/>
    </location>
</feature>
<feature type="transmembrane region" description="Helical" evidence="6">
    <location>
        <begin position="531"/>
        <end position="549"/>
    </location>
</feature>
<dbReference type="EMBL" id="MSZU01000076">
    <property type="protein sequence ID" value="OMP87570.1"/>
    <property type="molecule type" value="Genomic_DNA"/>
</dbReference>
<keyword evidence="13" id="KW-1185">Reference proteome</keyword>
<evidence type="ECO:0000256" key="5">
    <source>
        <dbReference type="SAM" id="MobiDB-lite"/>
    </source>
</evidence>
<dbReference type="SUPFAM" id="SSF103473">
    <property type="entry name" value="MFS general substrate transporter"/>
    <property type="match status" value="1"/>
</dbReference>
<feature type="region of interest" description="Disordered" evidence="5">
    <location>
        <begin position="626"/>
        <end position="691"/>
    </location>
</feature>
<dbReference type="EMBL" id="LAQI01000161">
    <property type="protein sequence ID" value="KKY16973.1"/>
    <property type="molecule type" value="Genomic_DNA"/>
</dbReference>
<reference evidence="8 13" key="4">
    <citation type="submission" date="2024-02" db="EMBL/GenBank/DDBJ databases">
        <title>De novo assembly and annotation of 12 fungi associated with fruit tree decline syndrome in Ontario, Canada.</title>
        <authorList>
            <person name="Sulman M."/>
            <person name="Ellouze W."/>
            <person name="Ilyukhin E."/>
        </authorList>
    </citation>
    <scope>NUCLEOTIDE SEQUENCE [LARGE SCALE GENOMIC DNA]</scope>
    <source>
        <strain evidence="8 13">FDS-637</strain>
    </source>
</reference>
<dbReference type="Proteomes" id="UP000190776">
    <property type="component" value="Unassembled WGS sequence"/>
</dbReference>
<evidence type="ECO:0000256" key="2">
    <source>
        <dbReference type="ARBA" id="ARBA00022692"/>
    </source>
</evidence>
<comment type="subcellular location">
    <subcellularLocation>
        <location evidence="1">Membrane</location>
        <topology evidence="1">Multi-pass membrane protein</topology>
    </subcellularLocation>
</comment>
<evidence type="ECO:0000313" key="9">
    <source>
        <dbReference type="EMBL" id="KKY16973.1"/>
    </source>
</evidence>
<dbReference type="PROSITE" id="PS50850">
    <property type="entry name" value="MFS"/>
    <property type="match status" value="1"/>
</dbReference>
<name>A0A0G2FYZ8_9PEZI</name>
<evidence type="ECO:0000259" key="7">
    <source>
        <dbReference type="PROSITE" id="PS50850"/>
    </source>
</evidence>
<keyword evidence="2 6" id="KW-0812">Transmembrane</keyword>
<dbReference type="PANTHER" id="PTHR24064">
    <property type="entry name" value="SOLUTE CARRIER FAMILY 22 MEMBER"/>
    <property type="match status" value="1"/>
</dbReference>
<evidence type="ECO:0000313" key="8">
    <source>
        <dbReference type="EMBL" id="KAL0254285.1"/>
    </source>
</evidence>
<evidence type="ECO:0000313" key="10">
    <source>
        <dbReference type="EMBL" id="OMP87570.1"/>
    </source>
</evidence>
<reference evidence="9 11" key="1">
    <citation type="submission" date="2015-03" db="EMBL/GenBank/DDBJ databases">
        <authorList>
            <person name="Morales-Cruz A."/>
            <person name="Amrine K.C."/>
            <person name="Cantu D."/>
        </authorList>
    </citation>
    <scope>NUCLEOTIDE SEQUENCE [LARGE SCALE GENOMIC DNA]</scope>
    <source>
        <strain evidence="9">DS831</strain>
    </source>
</reference>
<protein>
    <submittedName>
        <fullName evidence="10">Inorganic phosphate transporter 1-2</fullName>
    </submittedName>
    <submittedName>
        <fullName evidence="9">Putative phosphate transporter 2</fullName>
    </submittedName>
</protein>
<dbReference type="InterPro" id="IPR036259">
    <property type="entry name" value="MFS_trans_sf"/>
</dbReference>
<gene>
    <name evidence="10" type="ORF">BK809_0007657</name>
    <name evidence="8" type="ORF">SLS55_009759</name>
    <name evidence="9" type="ORF">UCDDS831_g06706</name>
</gene>
<evidence type="ECO:0000256" key="1">
    <source>
        <dbReference type="ARBA" id="ARBA00004141"/>
    </source>
</evidence>
<evidence type="ECO:0000313" key="12">
    <source>
        <dbReference type="Proteomes" id="UP000190776"/>
    </source>
</evidence>
<dbReference type="GO" id="GO:0022857">
    <property type="term" value="F:transmembrane transporter activity"/>
    <property type="evidence" value="ECO:0007669"/>
    <property type="project" value="InterPro"/>
</dbReference>
<proteinExistence type="predicted"/>
<dbReference type="Proteomes" id="UP000034182">
    <property type="component" value="Unassembled WGS sequence"/>
</dbReference>
<reference evidence="10 12" key="3">
    <citation type="submission" date="2017-01" db="EMBL/GenBank/DDBJ databases">
        <title>Draft genome sequence of Diplodia seriata F98.1, a fungal species involved in grapevine trunk diseases.</title>
        <authorList>
            <person name="Robert-Siegwald G."/>
            <person name="Vallet J."/>
            <person name="Abou-Mansour E."/>
            <person name="Xu J."/>
            <person name="Rey P."/>
            <person name="Bertsch C."/>
            <person name="Rego C."/>
            <person name="Larignon P."/>
            <person name="Fontaine F."/>
            <person name="Lebrun M.-H."/>
        </authorList>
    </citation>
    <scope>NUCLEOTIDE SEQUENCE [LARGE SCALE GENOMIC DNA]</scope>
    <source>
        <strain evidence="10 12">F98.1</strain>
    </source>
</reference>
<evidence type="ECO:0000256" key="4">
    <source>
        <dbReference type="ARBA" id="ARBA00023136"/>
    </source>
</evidence>
<feature type="transmembrane region" description="Helical" evidence="6">
    <location>
        <begin position="195"/>
        <end position="213"/>
    </location>
</feature>
<comment type="caution">
    <text evidence="9">The sequence shown here is derived from an EMBL/GenBank/DDBJ whole genome shotgun (WGS) entry which is preliminary data.</text>
</comment>
<accession>A0A0G2FYZ8</accession>
<feature type="compositionally biased region" description="Polar residues" evidence="5">
    <location>
        <begin position="670"/>
        <end position="683"/>
    </location>
</feature>
<feature type="transmembrane region" description="Helical" evidence="6">
    <location>
        <begin position="219"/>
        <end position="237"/>
    </location>
</feature>
<evidence type="ECO:0000313" key="13">
    <source>
        <dbReference type="Proteomes" id="UP001430584"/>
    </source>
</evidence>
<organism evidence="9 11">
    <name type="scientific">Diplodia seriata</name>
    <dbReference type="NCBI Taxonomy" id="420778"/>
    <lineage>
        <taxon>Eukaryota</taxon>
        <taxon>Fungi</taxon>
        <taxon>Dikarya</taxon>
        <taxon>Ascomycota</taxon>
        <taxon>Pezizomycotina</taxon>
        <taxon>Dothideomycetes</taxon>
        <taxon>Dothideomycetes incertae sedis</taxon>
        <taxon>Botryosphaeriales</taxon>
        <taxon>Botryosphaeriaceae</taxon>
        <taxon>Diplodia</taxon>
    </lineage>
</organism>
<feature type="domain" description="Major facilitator superfamily (MFS) profile" evidence="7">
    <location>
        <begin position="120"/>
        <end position="553"/>
    </location>
</feature>
<evidence type="ECO:0000256" key="6">
    <source>
        <dbReference type="SAM" id="Phobius"/>
    </source>
</evidence>
<feature type="region of interest" description="Disordered" evidence="5">
    <location>
        <begin position="1"/>
        <end position="20"/>
    </location>
</feature>
<feature type="transmembrane region" description="Helical" evidence="6">
    <location>
        <begin position="169"/>
        <end position="188"/>
    </location>
</feature>
<keyword evidence="4 6" id="KW-0472">Membrane</keyword>
<feature type="transmembrane region" description="Helical" evidence="6">
    <location>
        <begin position="439"/>
        <end position="458"/>
    </location>
</feature>
<keyword evidence="3 6" id="KW-1133">Transmembrane helix</keyword>
<evidence type="ECO:0000256" key="3">
    <source>
        <dbReference type="ARBA" id="ARBA00022989"/>
    </source>
</evidence>
<evidence type="ECO:0000313" key="11">
    <source>
        <dbReference type="Proteomes" id="UP000034182"/>
    </source>
</evidence>
<dbReference type="Proteomes" id="UP001430584">
    <property type="component" value="Unassembled WGS sequence"/>
</dbReference>
<dbReference type="AlphaFoldDB" id="A0A0G2FYZ8"/>
<feature type="transmembrane region" description="Helical" evidence="6">
    <location>
        <begin position="272"/>
        <end position="293"/>
    </location>
</feature>
<dbReference type="Pfam" id="PF00083">
    <property type="entry name" value="Sugar_tr"/>
    <property type="match status" value="1"/>
</dbReference>
<dbReference type="STRING" id="420778.A0A0G2FYZ8"/>
<feature type="transmembrane region" description="Helical" evidence="6">
    <location>
        <begin position="313"/>
        <end position="331"/>
    </location>
</feature>
<feature type="transmembrane region" description="Helical" evidence="6">
    <location>
        <begin position="503"/>
        <end position="525"/>
    </location>
</feature>
<dbReference type="EMBL" id="JAJVCZ030000011">
    <property type="protein sequence ID" value="KAL0254285.1"/>
    <property type="molecule type" value="Genomic_DNA"/>
</dbReference>
<feature type="transmembrane region" description="Helical" evidence="6">
    <location>
        <begin position="97"/>
        <end position="117"/>
    </location>
</feature>